<dbReference type="GO" id="GO:0046104">
    <property type="term" value="P:thymidine metabolic process"/>
    <property type="evidence" value="ECO:0007669"/>
    <property type="project" value="TreeGrafter"/>
</dbReference>
<evidence type="ECO:0000313" key="15">
    <source>
        <dbReference type="Proteomes" id="UP000028537"/>
    </source>
</evidence>
<feature type="binding site" evidence="9">
    <location>
        <position position="153"/>
    </location>
    <ligand>
        <name>Zn(2+)</name>
        <dbReference type="ChEBI" id="CHEBI:29105"/>
    </ligand>
</feature>
<feature type="active site" description="Proton acceptor" evidence="9 10">
    <location>
        <position position="97"/>
    </location>
</feature>
<keyword evidence="15" id="KW-1185">Reference proteome</keyword>
<feature type="binding site" evidence="11">
    <location>
        <begin position="179"/>
        <end position="182"/>
    </location>
    <ligand>
        <name>substrate</name>
    </ligand>
</feature>
<dbReference type="PANTHER" id="PTHR11441:SF0">
    <property type="entry name" value="THYMIDINE KINASE, CYTOSOLIC"/>
    <property type="match status" value="1"/>
</dbReference>
<evidence type="ECO:0000256" key="13">
    <source>
        <dbReference type="RuleBase" id="RU004165"/>
    </source>
</evidence>
<dbReference type="Gene3D" id="3.40.50.300">
    <property type="entry name" value="P-loop containing nucleotide triphosphate hydrolases"/>
    <property type="match status" value="1"/>
</dbReference>
<evidence type="ECO:0000256" key="2">
    <source>
        <dbReference type="ARBA" id="ARBA00012118"/>
    </source>
</evidence>
<organism evidence="14 15">
    <name type="scientific">Ureaplasma diversum NCTC 246</name>
    <dbReference type="NCBI Taxonomy" id="1188241"/>
    <lineage>
        <taxon>Bacteria</taxon>
        <taxon>Bacillati</taxon>
        <taxon>Mycoplasmatota</taxon>
        <taxon>Mycoplasmoidales</taxon>
        <taxon>Mycoplasmoidaceae</taxon>
        <taxon>Ureaplasma</taxon>
    </lineage>
</organism>
<feature type="binding site" evidence="9">
    <location>
        <position position="194"/>
    </location>
    <ligand>
        <name>Zn(2+)</name>
        <dbReference type="ChEBI" id="CHEBI:29105"/>
    </ligand>
</feature>
<protein>
    <recommendedName>
        <fullName evidence="2 9">Thymidine kinase</fullName>
        <ecNumber evidence="2 9">2.7.1.21</ecNumber>
    </recommendedName>
</protein>
<keyword evidence="3 9" id="KW-0963">Cytoplasm</keyword>
<dbReference type="InterPro" id="IPR027417">
    <property type="entry name" value="P-loop_NTPase"/>
</dbReference>
<dbReference type="OrthoDB" id="9781579at2"/>
<feature type="binding site" evidence="9">
    <location>
        <position position="191"/>
    </location>
    <ligand>
        <name>Zn(2+)</name>
        <dbReference type="ChEBI" id="CHEBI:29105"/>
    </ligand>
</feature>
<evidence type="ECO:0000256" key="9">
    <source>
        <dbReference type="HAMAP-Rule" id="MF_00124"/>
    </source>
</evidence>
<dbReference type="HAMAP" id="MF_00124">
    <property type="entry name" value="Thymidine_kinase"/>
    <property type="match status" value="1"/>
</dbReference>
<dbReference type="EC" id="2.7.1.21" evidence="2 9"/>
<comment type="subunit">
    <text evidence="9">Homotetramer.</text>
</comment>
<reference evidence="14 15" key="1">
    <citation type="submission" date="2014-02" db="EMBL/GenBank/DDBJ databases">
        <title>Genome sequence of Ureaplasma diversum strain 246.</title>
        <authorList>
            <person name="Sirand-Pugnet P."/>
            <person name="Breton M."/>
            <person name="Dordet-Frisoni E."/>
            <person name="Baranowski E."/>
            <person name="Barre A."/>
            <person name="Couture C."/>
            <person name="Dupuy V."/>
            <person name="Gaurivaud P."/>
            <person name="Jacob D."/>
            <person name="Lemaitre C."/>
            <person name="Manso-Silvan L."/>
            <person name="Nikolski M."/>
            <person name="Nouvel L.-X."/>
            <person name="Poumarat F."/>
            <person name="Tardy F."/>
            <person name="Thebault P."/>
            <person name="Theil S."/>
            <person name="Citti C."/>
            <person name="Thiaucourt F."/>
            <person name="Blanchard A."/>
        </authorList>
    </citation>
    <scope>NUCLEOTIDE SEQUENCE [LARGE SCALE GENOMIC DNA]</scope>
    <source>
        <strain evidence="14 15">NCTC 246</strain>
    </source>
</reference>
<comment type="subcellular location">
    <subcellularLocation>
        <location evidence="9">Cytoplasm</location>
    </subcellularLocation>
</comment>
<evidence type="ECO:0000256" key="12">
    <source>
        <dbReference type="RuleBase" id="RU000544"/>
    </source>
</evidence>
<dbReference type="GO" id="GO:0071897">
    <property type="term" value="P:DNA biosynthetic process"/>
    <property type="evidence" value="ECO:0007669"/>
    <property type="project" value="UniProtKB-KW"/>
</dbReference>
<dbReference type="RefSeq" id="WP_038102474.1">
    <property type="nucleotide sequence ID" value="NZ_JFDP01000040.1"/>
</dbReference>
<dbReference type="PROSITE" id="PS00603">
    <property type="entry name" value="TK_CELLULAR_TYPE"/>
    <property type="match status" value="1"/>
</dbReference>
<evidence type="ECO:0000256" key="5">
    <source>
        <dbReference type="ARBA" id="ARBA00022679"/>
    </source>
</evidence>
<name>A0A084EZR0_9BACT</name>
<keyword evidence="5 9" id="KW-0808">Transferase</keyword>
<dbReference type="InterPro" id="IPR001267">
    <property type="entry name" value="Thymidine_kinase"/>
</dbReference>
<gene>
    <name evidence="9 14" type="primary">tdk</name>
    <name evidence="14" type="ORF">UDIV_2950</name>
</gene>
<keyword evidence="9" id="KW-0479">Metal-binding</keyword>
<dbReference type="GO" id="GO:0004797">
    <property type="term" value="F:thymidine kinase activity"/>
    <property type="evidence" value="ECO:0007669"/>
    <property type="project" value="UniProtKB-UniRule"/>
</dbReference>
<feature type="binding site" evidence="9">
    <location>
        <position position="156"/>
    </location>
    <ligand>
        <name>Zn(2+)</name>
        <dbReference type="ChEBI" id="CHEBI:29105"/>
    </ligand>
</feature>
<accession>A0A084EZR0</accession>
<dbReference type="GO" id="GO:0005829">
    <property type="term" value="C:cytosol"/>
    <property type="evidence" value="ECO:0007669"/>
    <property type="project" value="TreeGrafter"/>
</dbReference>
<dbReference type="Pfam" id="PF00265">
    <property type="entry name" value="TK"/>
    <property type="match status" value="1"/>
</dbReference>
<comment type="caution">
    <text evidence="14">The sequence shown here is derived from an EMBL/GenBank/DDBJ whole genome shotgun (WGS) entry which is preliminary data.</text>
</comment>
<dbReference type="EMBL" id="JFDP01000040">
    <property type="protein sequence ID" value="KEZ23452.1"/>
    <property type="molecule type" value="Genomic_DNA"/>
</dbReference>
<dbReference type="AlphaFoldDB" id="A0A084EZR0"/>
<feature type="binding site" evidence="9">
    <location>
        <begin position="19"/>
        <end position="26"/>
    </location>
    <ligand>
        <name>ATP</name>
        <dbReference type="ChEBI" id="CHEBI:30616"/>
    </ligand>
</feature>
<dbReference type="GO" id="GO:0008270">
    <property type="term" value="F:zinc ion binding"/>
    <property type="evidence" value="ECO:0007669"/>
    <property type="project" value="UniProtKB-UniRule"/>
</dbReference>
<proteinExistence type="inferred from homology"/>
<evidence type="ECO:0000256" key="3">
    <source>
        <dbReference type="ARBA" id="ARBA00022490"/>
    </source>
</evidence>
<dbReference type="Proteomes" id="UP000028537">
    <property type="component" value="Unassembled WGS sequence"/>
</dbReference>
<keyword evidence="7 9" id="KW-0418">Kinase</keyword>
<keyword evidence="8 9" id="KW-0067">ATP-binding</keyword>
<dbReference type="GO" id="GO:0005524">
    <property type="term" value="F:ATP binding"/>
    <property type="evidence" value="ECO:0007669"/>
    <property type="project" value="UniProtKB-UniRule"/>
</dbReference>
<evidence type="ECO:0000256" key="7">
    <source>
        <dbReference type="ARBA" id="ARBA00022777"/>
    </source>
</evidence>
<dbReference type="Gene3D" id="3.30.60.20">
    <property type="match status" value="1"/>
</dbReference>
<keyword evidence="4 9" id="KW-0237">DNA synthesis</keyword>
<dbReference type="eggNOG" id="COG1435">
    <property type="taxonomic scope" value="Bacteria"/>
</dbReference>
<keyword evidence="6 9" id="KW-0547">Nucleotide-binding</keyword>
<dbReference type="PIRSF" id="PIRSF035805">
    <property type="entry name" value="TK_cell"/>
    <property type="match status" value="1"/>
</dbReference>
<dbReference type="SUPFAM" id="SSF52540">
    <property type="entry name" value="P-loop containing nucleoside triphosphate hydrolases"/>
    <property type="match status" value="1"/>
</dbReference>
<evidence type="ECO:0000313" key="14">
    <source>
        <dbReference type="EMBL" id="KEZ23452.1"/>
    </source>
</evidence>
<keyword evidence="9" id="KW-0862">Zinc</keyword>
<feature type="binding site" evidence="9">
    <location>
        <begin position="96"/>
        <end position="99"/>
    </location>
    <ligand>
        <name>ATP</name>
        <dbReference type="ChEBI" id="CHEBI:30616"/>
    </ligand>
</feature>
<dbReference type="SUPFAM" id="SSF57716">
    <property type="entry name" value="Glucocorticoid receptor-like (DNA-binding domain)"/>
    <property type="match status" value="1"/>
</dbReference>
<evidence type="ECO:0000256" key="8">
    <source>
        <dbReference type="ARBA" id="ARBA00022840"/>
    </source>
</evidence>
<evidence type="ECO:0000256" key="10">
    <source>
        <dbReference type="PIRSR" id="PIRSR035805-1"/>
    </source>
</evidence>
<dbReference type="InterPro" id="IPR020633">
    <property type="entry name" value="Thymidine_kinase_CS"/>
</dbReference>
<dbReference type="NCBIfam" id="NF003296">
    <property type="entry name" value="PRK04296.1-1"/>
    <property type="match status" value="1"/>
</dbReference>
<evidence type="ECO:0000256" key="11">
    <source>
        <dbReference type="PIRSR" id="PIRSR035805-2"/>
    </source>
</evidence>
<evidence type="ECO:0000256" key="6">
    <source>
        <dbReference type="ARBA" id="ARBA00022741"/>
    </source>
</evidence>
<comment type="catalytic activity">
    <reaction evidence="9 12">
        <text>thymidine + ATP = dTMP + ADP + H(+)</text>
        <dbReference type="Rhea" id="RHEA:19129"/>
        <dbReference type="ChEBI" id="CHEBI:15378"/>
        <dbReference type="ChEBI" id="CHEBI:17748"/>
        <dbReference type="ChEBI" id="CHEBI:30616"/>
        <dbReference type="ChEBI" id="CHEBI:63528"/>
        <dbReference type="ChEBI" id="CHEBI:456216"/>
        <dbReference type="EC" id="2.7.1.21"/>
    </reaction>
</comment>
<dbReference type="PANTHER" id="PTHR11441">
    <property type="entry name" value="THYMIDINE KINASE"/>
    <property type="match status" value="1"/>
</dbReference>
<sequence length="223" mass="25090">MAKKCAFNKQVGWIELITGPMFAGKSAELIRRLKRFEYADVKYLVFKPKVDTRSCQEIISRNGSRLSSIEVSESAQILEYLMDNDCCEQVRAIGIDEAQFFDDGIIEVCNILAENNYVVIVSGLDKNFKGEPFGAIGKLSVHAENVTKLSAVCVDCGADASFSMRTVNKKPASYNDEEILIGCAEQYVAVCRHHHKVPNRPYTNNNSKVFIDFCKDKRKNKKD</sequence>
<feature type="binding site" evidence="11">
    <location>
        <position position="187"/>
    </location>
    <ligand>
        <name>substrate</name>
    </ligand>
</feature>
<comment type="similarity">
    <text evidence="1 9 13">Belongs to the thymidine kinase family.</text>
</comment>
<evidence type="ECO:0000256" key="4">
    <source>
        <dbReference type="ARBA" id="ARBA00022634"/>
    </source>
</evidence>
<evidence type="ECO:0000256" key="1">
    <source>
        <dbReference type="ARBA" id="ARBA00007587"/>
    </source>
</evidence>